<dbReference type="AlphaFoldDB" id="A0A7W3NH86"/>
<protein>
    <submittedName>
        <fullName evidence="2">Coiled-coil protein SlyX</fullName>
    </submittedName>
</protein>
<evidence type="ECO:0000313" key="2">
    <source>
        <dbReference type="EMBL" id="MBA9042990.1"/>
    </source>
</evidence>
<keyword evidence="3" id="KW-1185">Reference proteome</keyword>
<dbReference type="Proteomes" id="UP000543174">
    <property type="component" value="Unassembled WGS sequence"/>
</dbReference>
<accession>A0A7W3NH86</accession>
<feature type="coiled-coil region" evidence="1">
    <location>
        <begin position="43"/>
        <end position="91"/>
    </location>
</feature>
<organism evidence="2 3">
    <name type="scientific">Priestia aryabhattai</name>
    <name type="common">Bacillus aryabhattai</name>
    <dbReference type="NCBI Taxonomy" id="412384"/>
    <lineage>
        <taxon>Bacteria</taxon>
        <taxon>Bacillati</taxon>
        <taxon>Bacillota</taxon>
        <taxon>Bacilli</taxon>
        <taxon>Bacillales</taxon>
        <taxon>Bacillaceae</taxon>
        <taxon>Priestia</taxon>
    </lineage>
</organism>
<dbReference type="RefSeq" id="WP_098325124.1">
    <property type="nucleotide sequence ID" value="NZ_CP169260.1"/>
</dbReference>
<comment type="caution">
    <text evidence="2">The sequence shown here is derived from an EMBL/GenBank/DDBJ whole genome shotgun (WGS) entry which is preliminary data.</text>
</comment>
<name>A0A7W3NH86_PRIAR</name>
<evidence type="ECO:0000313" key="3">
    <source>
        <dbReference type="Proteomes" id="UP000543174"/>
    </source>
</evidence>
<gene>
    <name evidence="2" type="ORF">HNP21_006168</name>
</gene>
<dbReference type="EMBL" id="JACJHT010000022">
    <property type="protein sequence ID" value="MBA9042990.1"/>
    <property type="molecule type" value="Genomic_DNA"/>
</dbReference>
<proteinExistence type="predicted"/>
<evidence type="ECO:0000256" key="1">
    <source>
        <dbReference type="SAM" id="Coils"/>
    </source>
</evidence>
<keyword evidence="1" id="KW-0175">Coiled coil</keyword>
<reference evidence="2" key="1">
    <citation type="submission" date="2020-08" db="EMBL/GenBank/DDBJ databases">
        <title>Functional genomics of gut bacteria from endangered species of beetles.</title>
        <authorList>
            <person name="Carlos-Shanley C."/>
        </authorList>
    </citation>
    <scope>NUCLEOTIDE SEQUENCE [LARGE SCALE GENOMIC DNA]</scope>
    <source>
        <strain evidence="2">S00060</strain>
    </source>
</reference>
<sequence>MNPYSYYPGYIPQQTEYYIPYDCELYTQQQEQEEFERQQPQSLGGFERRIRNLERQNQQQAREIARLNQIVERHTFRLNRLNQRLRVVENRLNIPFASQDGF</sequence>